<name>A0A834IL37_RHYFE</name>
<proteinExistence type="predicted"/>
<protein>
    <submittedName>
        <fullName evidence="1">Uncharacterized protein</fullName>
    </submittedName>
</protein>
<keyword evidence="2" id="KW-1185">Reference proteome</keyword>
<dbReference type="AlphaFoldDB" id="A0A834IL37"/>
<accession>A0A834IL37</accession>
<comment type="caution">
    <text evidence="1">The sequence shown here is derived from an EMBL/GenBank/DDBJ whole genome shotgun (WGS) entry which is preliminary data.</text>
</comment>
<organism evidence="1 2">
    <name type="scientific">Rhynchophorus ferrugineus</name>
    <name type="common">Red palm weevil</name>
    <name type="synonym">Curculio ferrugineus</name>
    <dbReference type="NCBI Taxonomy" id="354439"/>
    <lineage>
        <taxon>Eukaryota</taxon>
        <taxon>Metazoa</taxon>
        <taxon>Ecdysozoa</taxon>
        <taxon>Arthropoda</taxon>
        <taxon>Hexapoda</taxon>
        <taxon>Insecta</taxon>
        <taxon>Pterygota</taxon>
        <taxon>Neoptera</taxon>
        <taxon>Endopterygota</taxon>
        <taxon>Coleoptera</taxon>
        <taxon>Polyphaga</taxon>
        <taxon>Cucujiformia</taxon>
        <taxon>Curculionidae</taxon>
        <taxon>Dryophthorinae</taxon>
        <taxon>Rhynchophorus</taxon>
    </lineage>
</organism>
<gene>
    <name evidence="1" type="ORF">GWI33_005179</name>
</gene>
<evidence type="ECO:0000313" key="1">
    <source>
        <dbReference type="EMBL" id="KAF7281122.1"/>
    </source>
</evidence>
<dbReference type="EMBL" id="JAACXV010000259">
    <property type="protein sequence ID" value="KAF7281122.1"/>
    <property type="molecule type" value="Genomic_DNA"/>
</dbReference>
<dbReference type="Proteomes" id="UP000625711">
    <property type="component" value="Unassembled WGS sequence"/>
</dbReference>
<sequence>MESSGIASSICSTLGTNKPRNVRKLVDIYEYKLKKLQKEVSPGSFLQTLPCTTKIFWANSRNTATGQVQHQPAWHKYAEKNDKHTPRHPYKRGYIF</sequence>
<reference evidence="1" key="1">
    <citation type="submission" date="2020-08" db="EMBL/GenBank/DDBJ databases">
        <title>Genome sequencing and assembly of the red palm weevil Rhynchophorus ferrugineus.</title>
        <authorList>
            <person name="Dias G.B."/>
            <person name="Bergman C.M."/>
            <person name="Manee M."/>
        </authorList>
    </citation>
    <scope>NUCLEOTIDE SEQUENCE</scope>
    <source>
        <strain evidence="1">AA-2017</strain>
        <tissue evidence="1">Whole larva</tissue>
    </source>
</reference>
<evidence type="ECO:0000313" key="2">
    <source>
        <dbReference type="Proteomes" id="UP000625711"/>
    </source>
</evidence>